<comment type="caution">
    <text evidence="2">The sequence shown here is derived from an EMBL/GenBank/DDBJ whole genome shotgun (WGS) entry which is preliminary data.</text>
</comment>
<sequence>MPLYLGVDAGGTTTTYVLADAHQELARAQGGSIKRMRVAADVAEANLEGACADLERRSGRSLREVTRTCIGAAGFSVPLVSEWLATAFAERTGGELLLVGDVVIALDAAFQGGRGVLALAGTGSNVAARTADGRVTNAGGWGPAVSDEGSGHAIGRDAVRAAFRSIDSEEYTVLTERIAAFWQVDLPHMVGHVNMQPPPDFTKLVPLVSEAAREGDVAAQQVLRNTGHALGETTLLAIAKVRRMEGEAYAGPPPVAFAGSVLRYVEPVRSAIVETLRAEYPSIAVLPDVIEPVQGALWRARANPEAALHEAVSR</sequence>
<dbReference type="PANTHER" id="PTHR43190:SF3">
    <property type="entry name" value="N-ACETYL-D-GLUCOSAMINE KINASE"/>
    <property type="match status" value="1"/>
</dbReference>
<evidence type="ECO:0000313" key="3">
    <source>
        <dbReference type="Proteomes" id="UP001634747"/>
    </source>
</evidence>
<accession>A0ABW9KKY6</accession>
<organism evidence="2 3">
    <name type="scientific">Terriglobus aquaticus</name>
    <dbReference type="NCBI Taxonomy" id="940139"/>
    <lineage>
        <taxon>Bacteria</taxon>
        <taxon>Pseudomonadati</taxon>
        <taxon>Acidobacteriota</taxon>
        <taxon>Terriglobia</taxon>
        <taxon>Terriglobales</taxon>
        <taxon>Acidobacteriaceae</taxon>
        <taxon>Terriglobus</taxon>
    </lineage>
</organism>
<name>A0ABW9KKY6_9BACT</name>
<dbReference type="GO" id="GO:0016301">
    <property type="term" value="F:kinase activity"/>
    <property type="evidence" value="ECO:0007669"/>
    <property type="project" value="UniProtKB-KW"/>
</dbReference>
<dbReference type="Pfam" id="PF01869">
    <property type="entry name" value="BcrAD_BadFG"/>
    <property type="match status" value="1"/>
</dbReference>
<dbReference type="InterPro" id="IPR043129">
    <property type="entry name" value="ATPase_NBD"/>
</dbReference>
<reference evidence="2 3" key="1">
    <citation type="submission" date="2024-12" db="EMBL/GenBank/DDBJ databases">
        <authorList>
            <person name="Lee Y."/>
        </authorList>
    </citation>
    <scope>NUCLEOTIDE SEQUENCE [LARGE SCALE GENOMIC DNA]</scope>
    <source>
        <strain evidence="2 3">03SUJ4</strain>
    </source>
</reference>
<keyword evidence="2" id="KW-0808">Transferase</keyword>
<dbReference type="Proteomes" id="UP001634747">
    <property type="component" value="Unassembled WGS sequence"/>
</dbReference>
<dbReference type="Gene3D" id="3.30.420.40">
    <property type="match status" value="2"/>
</dbReference>
<protein>
    <submittedName>
        <fullName evidence="2">N-acetylglucosamine kinase</fullName>
    </submittedName>
</protein>
<evidence type="ECO:0000313" key="2">
    <source>
        <dbReference type="EMBL" id="MFN2976444.1"/>
    </source>
</evidence>
<dbReference type="RefSeq" id="WP_263412078.1">
    <property type="nucleotide sequence ID" value="NZ_BAABBH010000001.1"/>
</dbReference>
<keyword evidence="2" id="KW-0418">Kinase</keyword>
<proteinExistence type="predicted"/>
<keyword evidence="3" id="KW-1185">Reference proteome</keyword>
<feature type="domain" description="ATPase BadF/BadG/BcrA/BcrD type" evidence="1">
    <location>
        <begin position="5"/>
        <end position="297"/>
    </location>
</feature>
<evidence type="ECO:0000259" key="1">
    <source>
        <dbReference type="Pfam" id="PF01869"/>
    </source>
</evidence>
<dbReference type="PANTHER" id="PTHR43190">
    <property type="entry name" value="N-ACETYL-D-GLUCOSAMINE KINASE"/>
    <property type="match status" value="1"/>
</dbReference>
<dbReference type="InterPro" id="IPR052519">
    <property type="entry name" value="Euk-type_GlcNAc_Kinase"/>
</dbReference>
<dbReference type="SUPFAM" id="SSF53067">
    <property type="entry name" value="Actin-like ATPase domain"/>
    <property type="match status" value="2"/>
</dbReference>
<gene>
    <name evidence="2" type="ORF">ACK2TP_11780</name>
</gene>
<dbReference type="CDD" id="cd24007">
    <property type="entry name" value="ASKHA_NBD_eukNAGK-like"/>
    <property type="match status" value="1"/>
</dbReference>
<dbReference type="EMBL" id="JBJYXY010000001">
    <property type="protein sequence ID" value="MFN2976444.1"/>
    <property type="molecule type" value="Genomic_DNA"/>
</dbReference>
<dbReference type="InterPro" id="IPR002731">
    <property type="entry name" value="ATPase_BadF"/>
</dbReference>